<dbReference type="Proteomes" id="UP000064137">
    <property type="component" value="Chromosome"/>
</dbReference>
<dbReference type="SUPFAM" id="SSF53850">
    <property type="entry name" value="Periplasmic binding protein-like II"/>
    <property type="match status" value="1"/>
</dbReference>
<dbReference type="Gene3D" id="1.10.10.10">
    <property type="entry name" value="Winged helix-like DNA-binding domain superfamily/Winged helix DNA-binding domain"/>
    <property type="match status" value="1"/>
</dbReference>
<dbReference type="InterPro" id="IPR050950">
    <property type="entry name" value="HTH-type_LysR_regulators"/>
</dbReference>
<feature type="domain" description="HTH lysR-type" evidence="5">
    <location>
        <begin position="17"/>
        <end position="71"/>
    </location>
</feature>
<dbReference type="PRINTS" id="PR00039">
    <property type="entry name" value="HTHLYSR"/>
</dbReference>
<dbReference type="AlphaFoldDB" id="A0A0U4WHF1"/>
<evidence type="ECO:0000259" key="5">
    <source>
        <dbReference type="PROSITE" id="PS50931"/>
    </source>
</evidence>
<dbReference type="Pfam" id="PF03466">
    <property type="entry name" value="LysR_substrate"/>
    <property type="match status" value="1"/>
</dbReference>
<dbReference type="KEGG" id="por:APT59_05525"/>
<dbReference type="PANTHER" id="PTHR30419">
    <property type="entry name" value="HTH-TYPE TRANSCRIPTIONAL REGULATOR YBHD"/>
    <property type="match status" value="1"/>
</dbReference>
<reference evidence="6 7" key="1">
    <citation type="submission" date="2016-01" db="EMBL/GenBank/DDBJ databases">
        <title>Annotation of Pseudomonas oryzihabitans USDA-ARS-USMARC-56511.</title>
        <authorList>
            <person name="Harhay G.P."/>
            <person name="Harhay D.M."/>
            <person name="Smith T.P.L."/>
            <person name="Bono J.L."/>
            <person name="Heaton M.P."/>
            <person name="Clawson M.L."/>
            <person name="Chitko-Mckown C.G."/>
            <person name="Capik S.F."/>
            <person name="DeDonder K.D."/>
            <person name="Apley M.D."/>
            <person name="Lubbers B.V."/>
            <person name="White B.J."/>
            <person name="Larson R.L."/>
        </authorList>
    </citation>
    <scope>NUCLEOTIDE SEQUENCE [LARGE SCALE GENOMIC DNA]</scope>
    <source>
        <strain evidence="6 7">USDA-ARS-USMARC-56511</strain>
    </source>
</reference>
<evidence type="ECO:0000256" key="1">
    <source>
        <dbReference type="ARBA" id="ARBA00009437"/>
    </source>
</evidence>
<proteinExistence type="inferred from homology"/>
<keyword evidence="3" id="KW-0238">DNA-binding</keyword>
<gene>
    <name evidence="6" type="ORF">APT59_05525</name>
</gene>
<comment type="similarity">
    <text evidence="1">Belongs to the LysR transcriptional regulatory family.</text>
</comment>
<dbReference type="OrthoDB" id="8627799at2"/>
<keyword evidence="2" id="KW-0805">Transcription regulation</keyword>
<evidence type="ECO:0000256" key="3">
    <source>
        <dbReference type="ARBA" id="ARBA00023125"/>
    </source>
</evidence>
<dbReference type="InterPro" id="IPR036388">
    <property type="entry name" value="WH-like_DNA-bd_sf"/>
</dbReference>
<dbReference type="Gene3D" id="3.40.190.290">
    <property type="match status" value="1"/>
</dbReference>
<sequence>MKNLASLNSIMSRLHAKQLRLLIALAEKGSLLNAADGLGLTQPGASKALKELESTLGVELFLRTNRGLLPTPAGTCAIRFARLIQADLDNLRHELHAIASGSGGKLAIGTIMGAVPLLTHAISRLLELQPRLSIEVVEDTSESLLGLVDQGRLDAAICRLSVSDKPAAYDALVIKDESLAVIAHASHPAAQRERVELQDLSDSRWVVYRANMPMRRTLEHEFFEAQLPFPLHLIETTSALTTLSLLSRNPRLVALVSVEVADYVCQHGLVSRLPLQLRSHSEPYELVSRRSAQQNPAFELLVESLYAIQQET</sequence>
<evidence type="ECO:0000313" key="7">
    <source>
        <dbReference type="Proteomes" id="UP000064137"/>
    </source>
</evidence>
<dbReference type="PROSITE" id="PS50931">
    <property type="entry name" value="HTH_LYSR"/>
    <property type="match status" value="1"/>
</dbReference>
<dbReference type="SUPFAM" id="SSF46785">
    <property type="entry name" value="Winged helix' DNA-binding domain"/>
    <property type="match status" value="1"/>
</dbReference>
<dbReference type="InterPro" id="IPR036390">
    <property type="entry name" value="WH_DNA-bd_sf"/>
</dbReference>
<dbReference type="GO" id="GO:0003700">
    <property type="term" value="F:DNA-binding transcription factor activity"/>
    <property type="evidence" value="ECO:0007669"/>
    <property type="project" value="InterPro"/>
</dbReference>
<evidence type="ECO:0000313" key="6">
    <source>
        <dbReference type="EMBL" id="ALZ83692.1"/>
    </source>
</evidence>
<dbReference type="InterPro" id="IPR000847">
    <property type="entry name" value="LysR_HTH_N"/>
</dbReference>
<organism evidence="6 7">
    <name type="scientific">Pseudomonas oryzihabitans</name>
    <dbReference type="NCBI Taxonomy" id="47885"/>
    <lineage>
        <taxon>Bacteria</taxon>
        <taxon>Pseudomonadati</taxon>
        <taxon>Pseudomonadota</taxon>
        <taxon>Gammaproteobacteria</taxon>
        <taxon>Pseudomonadales</taxon>
        <taxon>Pseudomonadaceae</taxon>
        <taxon>Pseudomonas</taxon>
    </lineage>
</organism>
<dbReference type="PANTHER" id="PTHR30419:SF8">
    <property type="entry name" value="NITROGEN ASSIMILATION TRANSCRIPTIONAL ACTIVATOR-RELATED"/>
    <property type="match status" value="1"/>
</dbReference>
<evidence type="ECO:0000256" key="4">
    <source>
        <dbReference type="ARBA" id="ARBA00023163"/>
    </source>
</evidence>
<dbReference type="EMBL" id="CP013987">
    <property type="protein sequence ID" value="ALZ83692.1"/>
    <property type="molecule type" value="Genomic_DNA"/>
</dbReference>
<dbReference type="GO" id="GO:0003677">
    <property type="term" value="F:DNA binding"/>
    <property type="evidence" value="ECO:0007669"/>
    <property type="project" value="UniProtKB-KW"/>
</dbReference>
<dbReference type="Pfam" id="PF00126">
    <property type="entry name" value="HTH_1"/>
    <property type="match status" value="1"/>
</dbReference>
<evidence type="ECO:0000256" key="2">
    <source>
        <dbReference type="ARBA" id="ARBA00023015"/>
    </source>
</evidence>
<name>A0A0U4WHF1_9PSED</name>
<protein>
    <submittedName>
        <fullName evidence="6">LysR family transcriptional regulator</fullName>
    </submittedName>
</protein>
<accession>A0A0U4WHF1</accession>
<dbReference type="RefSeq" id="WP_059313941.1">
    <property type="nucleotide sequence ID" value="NZ_CP013987.1"/>
</dbReference>
<keyword evidence="4" id="KW-0804">Transcription</keyword>
<dbReference type="InterPro" id="IPR005119">
    <property type="entry name" value="LysR_subst-bd"/>
</dbReference>
<dbReference type="GO" id="GO:0005829">
    <property type="term" value="C:cytosol"/>
    <property type="evidence" value="ECO:0007669"/>
    <property type="project" value="TreeGrafter"/>
</dbReference>